<accession>A0A4Z2E7U9</accession>
<evidence type="ECO:0000313" key="2">
    <source>
        <dbReference type="EMBL" id="TNN24859.1"/>
    </source>
</evidence>
<evidence type="ECO:0000259" key="1">
    <source>
        <dbReference type="Pfam" id="PF12733"/>
    </source>
</evidence>
<proteinExistence type="predicted"/>
<dbReference type="OrthoDB" id="1932925at2759"/>
<dbReference type="EMBL" id="SRLO01014103">
    <property type="protein sequence ID" value="TNN24859.1"/>
    <property type="molecule type" value="Genomic_DNA"/>
</dbReference>
<reference evidence="2 3" key="1">
    <citation type="submission" date="2019-03" db="EMBL/GenBank/DDBJ databases">
        <title>First draft genome of Liparis tanakae, snailfish: a comprehensive survey of snailfish specific genes.</title>
        <authorList>
            <person name="Kim W."/>
            <person name="Song I."/>
            <person name="Jeong J.-H."/>
            <person name="Kim D."/>
            <person name="Kim S."/>
            <person name="Ryu S."/>
            <person name="Song J.Y."/>
            <person name="Lee S.K."/>
        </authorList>
    </citation>
    <scope>NUCLEOTIDE SEQUENCE [LARGE SCALE GENOMIC DNA]</scope>
    <source>
        <tissue evidence="2">Muscle</tissue>
    </source>
</reference>
<dbReference type="PANTHER" id="PTHR14776">
    <property type="entry name" value="CADHERIN-LIKE AND PC-ESTERASE DOMAIN-CONTAINING PROTEIN 1"/>
    <property type="match status" value="1"/>
</dbReference>
<dbReference type="AlphaFoldDB" id="A0A4Z2E7U9"/>
<protein>
    <submittedName>
        <fullName evidence="2">Cadherin-like and PC-esterase domain-containing protein 1</fullName>
    </submittedName>
</protein>
<keyword evidence="3" id="KW-1185">Reference proteome</keyword>
<organism evidence="2 3">
    <name type="scientific">Liparis tanakae</name>
    <name type="common">Tanaka's snailfish</name>
    <dbReference type="NCBI Taxonomy" id="230148"/>
    <lineage>
        <taxon>Eukaryota</taxon>
        <taxon>Metazoa</taxon>
        <taxon>Chordata</taxon>
        <taxon>Craniata</taxon>
        <taxon>Vertebrata</taxon>
        <taxon>Euteleostomi</taxon>
        <taxon>Actinopterygii</taxon>
        <taxon>Neopterygii</taxon>
        <taxon>Teleostei</taxon>
        <taxon>Neoteleostei</taxon>
        <taxon>Acanthomorphata</taxon>
        <taxon>Eupercaria</taxon>
        <taxon>Perciformes</taxon>
        <taxon>Cottioidei</taxon>
        <taxon>Cottales</taxon>
        <taxon>Liparidae</taxon>
        <taxon>Liparis</taxon>
    </lineage>
</organism>
<sequence length="144" mass="15686">MMLWGNSLKTLMCFPGPCVDPHLRQIYSDPPLTLTPPFSPRVKAYRAQVTFDTLTVRIRPRPVSPACRVHLGEQRGPGMANYPVGLGNSRISILVTGGGVVMAIYTVHVFRESRPSLPMFGDHVTCGFVQVSCSPIGCWDVGGS</sequence>
<dbReference type="Proteomes" id="UP000314294">
    <property type="component" value="Unassembled WGS sequence"/>
</dbReference>
<name>A0A4Z2E7U9_9TELE</name>
<feature type="domain" description="Cadherin-like beta-sandwich-like" evidence="1">
    <location>
        <begin position="32"/>
        <end position="112"/>
    </location>
</feature>
<dbReference type="Pfam" id="PF12733">
    <property type="entry name" value="Cadherin-like"/>
    <property type="match status" value="1"/>
</dbReference>
<evidence type="ECO:0000313" key="3">
    <source>
        <dbReference type="Proteomes" id="UP000314294"/>
    </source>
</evidence>
<dbReference type="InterPro" id="IPR025883">
    <property type="entry name" value="Cadherin-like_domain"/>
</dbReference>
<dbReference type="PANTHER" id="PTHR14776:SF1">
    <property type="entry name" value="CADHERIN-LIKE AND PC-ESTERASE DOMAIN-CONTAINING PROTEIN 1"/>
    <property type="match status" value="1"/>
</dbReference>
<comment type="caution">
    <text evidence="2">The sequence shown here is derived from an EMBL/GenBank/DDBJ whole genome shotgun (WGS) entry which is preliminary data.</text>
</comment>
<gene>
    <name evidence="2" type="primary">CPED1_0</name>
    <name evidence="2" type="ORF">EYF80_065016</name>
</gene>